<protein>
    <recommendedName>
        <fullName evidence="3">Tetratricopeptide repeat protein</fullName>
    </recommendedName>
</protein>
<dbReference type="EMBL" id="SOQX01000005">
    <property type="protein sequence ID" value="TDY00484.1"/>
    <property type="molecule type" value="Genomic_DNA"/>
</dbReference>
<dbReference type="AlphaFoldDB" id="A0A4R8IK82"/>
<keyword evidence="2" id="KW-1185">Reference proteome</keyword>
<evidence type="ECO:0000313" key="1">
    <source>
        <dbReference type="EMBL" id="TDY00484.1"/>
    </source>
</evidence>
<dbReference type="OrthoDB" id="9775668at2"/>
<dbReference type="Proteomes" id="UP000294914">
    <property type="component" value="Unassembled WGS sequence"/>
</dbReference>
<evidence type="ECO:0000313" key="2">
    <source>
        <dbReference type="Proteomes" id="UP000294914"/>
    </source>
</evidence>
<reference evidence="1 2" key="1">
    <citation type="submission" date="2019-03" db="EMBL/GenBank/DDBJ databases">
        <title>Genomic Encyclopedia of Type Strains, Phase IV (KMG-IV): sequencing the most valuable type-strain genomes for metagenomic binning, comparative biology and taxonomic classification.</title>
        <authorList>
            <person name="Goeker M."/>
        </authorList>
    </citation>
    <scope>NUCLEOTIDE SEQUENCE [LARGE SCALE GENOMIC DNA]</scope>
    <source>
        <strain evidence="1 2">DSM 16326</strain>
    </source>
</reference>
<dbReference type="RefSeq" id="WP_134084032.1">
    <property type="nucleotide sequence ID" value="NZ_SOQX01000005.1"/>
</dbReference>
<accession>A0A4R8IK82</accession>
<sequence>MSDFEIDEAMFGNKAQAAHPEMSLEEQLQLHQQHVAELPEDAPAIDRARARLDVAELLLALERKDEAWQEGRDIIDTFLNEEAWQDAVETYNVLFQCEQPASLSALGQGVWLAVTFPIMPQTTITMLNHIIDETPADADGAAVAAITSHYIADLRAPEDKHESLTFLTSKILADVARRHSNVESQEQMDMWLKKLELEDPKAFLPRLSMVIDVLVQDDWWFDREAVREKLPVH</sequence>
<proteinExistence type="predicted"/>
<name>A0A4R8IK82_9GAMM</name>
<evidence type="ECO:0008006" key="3">
    <source>
        <dbReference type="Google" id="ProtNLM"/>
    </source>
</evidence>
<comment type="caution">
    <text evidence="1">The sequence shown here is derived from an EMBL/GenBank/DDBJ whole genome shotgun (WGS) entry which is preliminary data.</text>
</comment>
<organism evidence="1 2">
    <name type="scientific">Thiohalophilus thiocyanatoxydans</name>
    <dbReference type="NCBI Taxonomy" id="381308"/>
    <lineage>
        <taxon>Bacteria</taxon>
        <taxon>Pseudomonadati</taxon>
        <taxon>Pseudomonadota</taxon>
        <taxon>Gammaproteobacteria</taxon>
        <taxon>Thiohalomonadales</taxon>
        <taxon>Thiohalophilaceae</taxon>
        <taxon>Thiohalophilus</taxon>
    </lineage>
</organism>
<gene>
    <name evidence="1" type="ORF">EDC23_1985</name>
</gene>